<keyword evidence="2" id="KW-1185">Reference proteome</keyword>
<dbReference type="RefSeq" id="WP_139603710.1">
    <property type="nucleotide sequence ID" value="NZ_VDCQ01000025.1"/>
</dbReference>
<gene>
    <name evidence="1" type="ORF">FE784_18500</name>
</gene>
<proteinExistence type="predicted"/>
<comment type="caution">
    <text evidence="1">The sequence shown here is derived from an EMBL/GenBank/DDBJ whole genome shotgun (WGS) entry which is preliminary data.</text>
</comment>
<name>A0A5C4T7R3_9BACL</name>
<reference evidence="1 2" key="1">
    <citation type="submission" date="2019-05" db="EMBL/GenBank/DDBJ databases">
        <title>We sequenced the genome of Paenibacillus hemerocallicola KCTC 33185 for further insight into its adaptation and study the phylogeny of Paenibacillus.</title>
        <authorList>
            <person name="Narsing Rao M.P."/>
        </authorList>
    </citation>
    <scope>NUCLEOTIDE SEQUENCE [LARGE SCALE GENOMIC DNA]</scope>
    <source>
        <strain evidence="1 2">KCTC 33185</strain>
    </source>
</reference>
<organism evidence="1 2">
    <name type="scientific">Paenibacillus hemerocallicola</name>
    <dbReference type="NCBI Taxonomy" id="1172614"/>
    <lineage>
        <taxon>Bacteria</taxon>
        <taxon>Bacillati</taxon>
        <taxon>Bacillota</taxon>
        <taxon>Bacilli</taxon>
        <taxon>Bacillales</taxon>
        <taxon>Paenibacillaceae</taxon>
        <taxon>Paenibacillus</taxon>
    </lineage>
</organism>
<protein>
    <recommendedName>
        <fullName evidence="3">Hydrolase</fullName>
    </recommendedName>
</protein>
<accession>A0A5C4T7R3</accession>
<evidence type="ECO:0000313" key="1">
    <source>
        <dbReference type="EMBL" id="TNJ64836.1"/>
    </source>
</evidence>
<sequence length="122" mass="14027">MRTKAIYAVSVTAGTLLEQGELLEQSDRTDVLTVEATDEEALELRRLLDSYTARDAHSLRRAPIPYKSADHDEATRSFNDKTFQLYLTIYELGTVETRAYIDENELLAKLRNPDYEHPGYDR</sequence>
<dbReference type="OrthoDB" id="2706506at2"/>
<dbReference type="Proteomes" id="UP000307943">
    <property type="component" value="Unassembled WGS sequence"/>
</dbReference>
<dbReference type="EMBL" id="VDCQ01000025">
    <property type="protein sequence ID" value="TNJ64836.1"/>
    <property type="molecule type" value="Genomic_DNA"/>
</dbReference>
<evidence type="ECO:0008006" key="3">
    <source>
        <dbReference type="Google" id="ProtNLM"/>
    </source>
</evidence>
<evidence type="ECO:0000313" key="2">
    <source>
        <dbReference type="Proteomes" id="UP000307943"/>
    </source>
</evidence>
<dbReference type="AlphaFoldDB" id="A0A5C4T7R3"/>